<evidence type="ECO:0000259" key="5">
    <source>
        <dbReference type="Pfam" id="PF13525"/>
    </source>
</evidence>
<keyword evidence="1 4" id="KW-0732">Signal</keyword>
<dbReference type="InterPro" id="IPR039565">
    <property type="entry name" value="BamD-like"/>
</dbReference>
<dbReference type="Proteomes" id="UP000231701">
    <property type="component" value="Chromosome"/>
</dbReference>
<evidence type="ECO:0000313" key="6">
    <source>
        <dbReference type="EMBL" id="ATX79806.1"/>
    </source>
</evidence>
<dbReference type="Gene3D" id="1.25.40.10">
    <property type="entry name" value="Tetratricopeptide repeat domain"/>
    <property type="match status" value="1"/>
</dbReference>
<evidence type="ECO:0000256" key="3">
    <source>
        <dbReference type="SAM" id="MobiDB-lite"/>
    </source>
</evidence>
<sequence>MVLPMAVLLLCALTLSSCAKEKPGITWEQEREATTASIEAIKVSQDRVDAEVQANTLKLDELDALKVSKRLKDLEKVNRTQQAQIDALTARIEKFHRKRRVIPKPVVKPVPEAEQGVPSMHRTTPVKAPETPPVTTKSEQFTDRGAQAEAEKNAYTAAYLALKSGRFDEASRGFNEQLDVFPDGEYADQAWFWLGETRISQQALENALHAFKYVADHYPDSVKHAAALLKLGQLSEMSNSKKAAAGYYSRLINEHPESTLAEQAQAALADIQKVESALEKKQDESSPEKKSDSSGEKRQGKNPSVEKPQ</sequence>
<protein>
    <submittedName>
        <fullName evidence="6">Tol-pal system protein YbgF</fullName>
    </submittedName>
</protein>
<evidence type="ECO:0000256" key="2">
    <source>
        <dbReference type="SAM" id="Coils"/>
    </source>
</evidence>
<proteinExistence type="predicted"/>
<dbReference type="Pfam" id="PF13525">
    <property type="entry name" value="YfiO"/>
    <property type="match status" value="1"/>
</dbReference>
<evidence type="ECO:0000256" key="1">
    <source>
        <dbReference type="ARBA" id="ARBA00022729"/>
    </source>
</evidence>
<keyword evidence="7" id="KW-1185">Reference proteome</keyword>
<evidence type="ECO:0000313" key="7">
    <source>
        <dbReference type="Proteomes" id="UP000231701"/>
    </source>
</evidence>
<evidence type="ECO:0000256" key="4">
    <source>
        <dbReference type="SAM" id="SignalP"/>
    </source>
</evidence>
<keyword evidence="2" id="KW-0175">Coiled coil</keyword>
<feature type="region of interest" description="Disordered" evidence="3">
    <location>
        <begin position="111"/>
        <end position="140"/>
    </location>
</feature>
<accession>A0A2K8L6E5</accession>
<dbReference type="InterPro" id="IPR011990">
    <property type="entry name" value="TPR-like_helical_dom_sf"/>
</dbReference>
<name>A0A2K8L6E5_MARES</name>
<dbReference type="AlphaFoldDB" id="A0A2K8L6E5"/>
<gene>
    <name evidence="6" type="ORF">Ga0123461_1392</name>
</gene>
<dbReference type="KEGG" id="maes:Ga0123461_1392"/>
<feature type="region of interest" description="Disordered" evidence="3">
    <location>
        <begin position="275"/>
        <end position="309"/>
    </location>
</feature>
<feature type="chain" id="PRO_5014804228" evidence="4">
    <location>
        <begin position="20"/>
        <end position="309"/>
    </location>
</feature>
<feature type="coiled-coil region" evidence="2">
    <location>
        <begin position="71"/>
        <end position="98"/>
    </location>
</feature>
<reference evidence="6 7" key="1">
    <citation type="submission" date="2016-12" db="EMBL/GenBank/DDBJ databases">
        <title>Isolation and genomic insights into novel planktonic Zetaproteobacteria from stratified waters of the Chesapeake Bay.</title>
        <authorList>
            <person name="McAllister S.M."/>
            <person name="Kato S."/>
            <person name="Chan C.S."/>
            <person name="Chiu B.K."/>
            <person name="Field E.K."/>
        </authorList>
    </citation>
    <scope>NUCLEOTIDE SEQUENCE [LARGE SCALE GENOMIC DNA]</scope>
    <source>
        <strain evidence="6 7">CP-5</strain>
    </source>
</reference>
<dbReference type="EMBL" id="CP018799">
    <property type="protein sequence ID" value="ATX79806.1"/>
    <property type="molecule type" value="Genomic_DNA"/>
</dbReference>
<dbReference type="SUPFAM" id="SSF48452">
    <property type="entry name" value="TPR-like"/>
    <property type="match status" value="1"/>
</dbReference>
<organism evidence="6 7">
    <name type="scientific">Mariprofundus aestuarium</name>
    <dbReference type="NCBI Taxonomy" id="1921086"/>
    <lineage>
        <taxon>Bacteria</taxon>
        <taxon>Pseudomonadati</taxon>
        <taxon>Pseudomonadota</taxon>
        <taxon>Candidatius Mariprofundia</taxon>
        <taxon>Mariprofundales</taxon>
        <taxon>Mariprofundaceae</taxon>
        <taxon>Mariprofundus</taxon>
    </lineage>
</organism>
<feature type="signal peptide" evidence="4">
    <location>
        <begin position="1"/>
        <end position="19"/>
    </location>
</feature>
<feature type="domain" description="Outer membrane lipoprotein BamD-like" evidence="5">
    <location>
        <begin position="149"/>
        <end position="273"/>
    </location>
</feature>
<feature type="compositionally biased region" description="Basic and acidic residues" evidence="3">
    <location>
        <begin position="275"/>
        <end position="299"/>
    </location>
</feature>